<dbReference type="RefSeq" id="WP_094884740.1">
    <property type="nucleotide sequence ID" value="NZ_NPMS01000002.1"/>
</dbReference>
<feature type="transmembrane region" description="Helical" evidence="6">
    <location>
        <begin position="63"/>
        <end position="82"/>
    </location>
</feature>
<evidence type="ECO:0000313" key="8">
    <source>
        <dbReference type="Proteomes" id="UP000216498"/>
    </source>
</evidence>
<dbReference type="NCBIfam" id="NF002460">
    <property type="entry name" value="PRK01658.1"/>
    <property type="match status" value="1"/>
</dbReference>
<dbReference type="Pfam" id="PF03788">
    <property type="entry name" value="LrgA"/>
    <property type="match status" value="1"/>
</dbReference>
<gene>
    <name evidence="7" type="ORF">CIL03_06285</name>
</gene>
<evidence type="ECO:0000256" key="6">
    <source>
        <dbReference type="SAM" id="Phobius"/>
    </source>
</evidence>
<dbReference type="InterPro" id="IPR005538">
    <property type="entry name" value="LrgA/CidA"/>
</dbReference>
<feature type="transmembrane region" description="Helical" evidence="6">
    <location>
        <begin position="88"/>
        <end position="110"/>
    </location>
</feature>
<evidence type="ECO:0000256" key="3">
    <source>
        <dbReference type="ARBA" id="ARBA00022692"/>
    </source>
</evidence>
<dbReference type="AlphaFoldDB" id="A0A265NCX8"/>
<name>A0A265NCX8_9BACI</name>
<dbReference type="Proteomes" id="UP000216498">
    <property type="component" value="Unassembled WGS sequence"/>
</dbReference>
<accession>A0A265NCX8</accession>
<sequence>MLNVCKIIIHIAILYCIYLFGNWIQTALGLFVPGSVIGMVILFILLSTNLIKVSWVENGARFIVDNLALFFVPATVGVMNYFDLFAGKGFLLVVIVLFSTLLVMASSGITSQWIMHREEREHE</sequence>
<protein>
    <submittedName>
        <fullName evidence="7">CidA/LrgA family protein</fullName>
    </submittedName>
</protein>
<reference evidence="7 8" key="1">
    <citation type="submission" date="2017-08" db="EMBL/GenBank/DDBJ databases">
        <title>Virgibacillus indicus sp. nov. and Virgibacillus profoundi sp. nov, two moderately halophilic bacteria isolated from marine sediment by using the Microfluidic Streak Plate.</title>
        <authorList>
            <person name="Xu B."/>
            <person name="Hu B."/>
            <person name="Wang J."/>
            <person name="Zhu Y."/>
            <person name="Huang L."/>
            <person name="Du W."/>
            <person name="Huang Y."/>
        </authorList>
    </citation>
    <scope>NUCLEOTIDE SEQUENCE [LARGE SCALE GENOMIC DNA]</scope>
    <source>
        <strain evidence="7 8">IO3-P2-C2</strain>
    </source>
</reference>
<keyword evidence="3 6" id="KW-0812">Transmembrane</keyword>
<keyword evidence="4 6" id="KW-1133">Transmembrane helix</keyword>
<keyword evidence="5 6" id="KW-0472">Membrane</keyword>
<dbReference type="GO" id="GO:0005886">
    <property type="term" value="C:plasma membrane"/>
    <property type="evidence" value="ECO:0007669"/>
    <property type="project" value="UniProtKB-SubCell"/>
</dbReference>
<organism evidence="7 8">
    <name type="scientific">Virgibacillus indicus</name>
    <dbReference type="NCBI Taxonomy" id="2024554"/>
    <lineage>
        <taxon>Bacteria</taxon>
        <taxon>Bacillati</taxon>
        <taxon>Bacillota</taxon>
        <taxon>Bacilli</taxon>
        <taxon>Bacillales</taxon>
        <taxon>Bacillaceae</taxon>
        <taxon>Virgibacillus</taxon>
    </lineage>
</organism>
<evidence type="ECO:0000256" key="5">
    <source>
        <dbReference type="ARBA" id="ARBA00023136"/>
    </source>
</evidence>
<feature type="transmembrane region" description="Helical" evidence="6">
    <location>
        <begin position="30"/>
        <end position="51"/>
    </location>
</feature>
<dbReference type="PANTHER" id="PTHR33931">
    <property type="entry name" value="HOLIN-LIKE PROTEIN CIDA-RELATED"/>
    <property type="match status" value="1"/>
</dbReference>
<dbReference type="OrthoDB" id="3176438at2"/>
<evidence type="ECO:0000256" key="4">
    <source>
        <dbReference type="ARBA" id="ARBA00022989"/>
    </source>
</evidence>
<keyword evidence="8" id="KW-1185">Reference proteome</keyword>
<comment type="caution">
    <text evidence="7">The sequence shown here is derived from an EMBL/GenBank/DDBJ whole genome shotgun (WGS) entry which is preliminary data.</text>
</comment>
<comment type="subcellular location">
    <subcellularLocation>
        <location evidence="1">Cell membrane</location>
        <topology evidence="1">Multi-pass membrane protein</topology>
    </subcellularLocation>
</comment>
<proteinExistence type="predicted"/>
<dbReference type="EMBL" id="NPMS01000002">
    <property type="protein sequence ID" value="OZU89324.1"/>
    <property type="molecule type" value="Genomic_DNA"/>
</dbReference>
<keyword evidence="2" id="KW-1003">Cell membrane</keyword>
<evidence type="ECO:0000313" key="7">
    <source>
        <dbReference type="EMBL" id="OZU89324.1"/>
    </source>
</evidence>
<feature type="transmembrane region" description="Helical" evidence="6">
    <location>
        <begin position="7"/>
        <end position="24"/>
    </location>
</feature>
<evidence type="ECO:0000256" key="1">
    <source>
        <dbReference type="ARBA" id="ARBA00004651"/>
    </source>
</evidence>
<evidence type="ECO:0000256" key="2">
    <source>
        <dbReference type="ARBA" id="ARBA00022475"/>
    </source>
</evidence>
<dbReference type="PANTHER" id="PTHR33931:SF2">
    <property type="entry name" value="HOLIN-LIKE PROTEIN CIDA"/>
    <property type="match status" value="1"/>
</dbReference>